<feature type="transmembrane region" description="Helical" evidence="9">
    <location>
        <begin position="332"/>
        <end position="353"/>
    </location>
</feature>
<feature type="transmembrane region" description="Helical" evidence="9">
    <location>
        <begin position="276"/>
        <end position="297"/>
    </location>
</feature>
<feature type="domain" description="NADH:ubiquinone oxidoreductase chain 4 N-terminal" evidence="11">
    <location>
        <begin position="73"/>
        <end position="120"/>
    </location>
</feature>
<dbReference type="EMBL" id="CP030840">
    <property type="protein sequence ID" value="AXC15092.1"/>
    <property type="molecule type" value="Genomic_DNA"/>
</dbReference>
<keyword evidence="4" id="KW-1278">Translocase</keyword>
<comment type="similarity">
    <text evidence="2">Belongs to the complex I subunit 4 family.</text>
</comment>
<dbReference type="GO" id="GO:0008137">
    <property type="term" value="F:NADH dehydrogenase (ubiquinone) activity"/>
    <property type="evidence" value="ECO:0007669"/>
    <property type="project" value="InterPro"/>
</dbReference>
<dbReference type="PANTHER" id="PTHR43507:SF1">
    <property type="entry name" value="NADH-UBIQUINONE OXIDOREDUCTASE CHAIN 4"/>
    <property type="match status" value="1"/>
</dbReference>
<feature type="transmembrane region" description="Helical" evidence="9">
    <location>
        <begin position="32"/>
        <end position="52"/>
    </location>
</feature>
<dbReference type="InterPro" id="IPR003918">
    <property type="entry name" value="NADH_UbQ_OxRdtase"/>
</dbReference>
<dbReference type="InterPro" id="IPR001750">
    <property type="entry name" value="ND/Mrp_TM"/>
</dbReference>
<evidence type="ECO:0000256" key="7">
    <source>
        <dbReference type="ARBA" id="ARBA00023136"/>
    </source>
</evidence>
<feature type="transmembrane region" description="Helical" evidence="9">
    <location>
        <begin position="411"/>
        <end position="435"/>
    </location>
</feature>
<accession>A0A2Z5G762</accession>
<evidence type="ECO:0000313" key="13">
    <source>
        <dbReference type="Proteomes" id="UP000253606"/>
    </source>
</evidence>
<dbReference type="AlphaFoldDB" id="A0A2Z5G762"/>
<feature type="transmembrane region" description="Helical" evidence="9">
    <location>
        <begin position="245"/>
        <end position="264"/>
    </location>
</feature>
<evidence type="ECO:0000256" key="9">
    <source>
        <dbReference type="SAM" id="Phobius"/>
    </source>
</evidence>
<evidence type="ECO:0000256" key="1">
    <source>
        <dbReference type="ARBA" id="ARBA00004127"/>
    </source>
</evidence>
<dbReference type="Pfam" id="PF00361">
    <property type="entry name" value="Proton_antipo_M"/>
    <property type="match status" value="1"/>
</dbReference>
<evidence type="ECO:0000259" key="11">
    <source>
        <dbReference type="Pfam" id="PF01059"/>
    </source>
</evidence>
<dbReference type="KEGG" id="abas:ACPOL_5848"/>
<dbReference type="GO" id="GO:0042773">
    <property type="term" value="P:ATP synthesis coupled electron transport"/>
    <property type="evidence" value="ECO:0007669"/>
    <property type="project" value="InterPro"/>
</dbReference>
<dbReference type="PRINTS" id="PR01437">
    <property type="entry name" value="NUOXDRDTASE4"/>
</dbReference>
<keyword evidence="7 9" id="KW-0472">Membrane</keyword>
<evidence type="ECO:0000313" key="12">
    <source>
        <dbReference type="EMBL" id="AXC15092.1"/>
    </source>
</evidence>
<feature type="transmembrane region" description="Helical" evidence="9">
    <location>
        <begin position="212"/>
        <end position="233"/>
    </location>
</feature>
<evidence type="ECO:0000256" key="2">
    <source>
        <dbReference type="ARBA" id="ARBA00009025"/>
    </source>
</evidence>
<feature type="transmembrane region" description="Helical" evidence="9">
    <location>
        <begin position="138"/>
        <end position="155"/>
    </location>
</feature>
<keyword evidence="12" id="KW-0830">Ubiquinone</keyword>
<dbReference type="GO" id="GO:0012505">
    <property type="term" value="C:endomembrane system"/>
    <property type="evidence" value="ECO:0007669"/>
    <property type="project" value="UniProtKB-SubCell"/>
</dbReference>
<dbReference type="PANTHER" id="PTHR43507">
    <property type="entry name" value="NADH-UBIQUINONE OXIDOREDUCTASE CHAIN 4"/>
    <property type="match status" value="1"/>
</dbReference>
<evidence type="ECO:0000256" key="8">
    <source>
        <dbReference type="RuleBase" id="RU000320"/>
    </source>
</evidence>
<protein>
    <submittedName>
        <fullName evidence="12">NADH-ubiquinone oxidoreductase chain M</fullName>
    </submittedName>
</protein>
<dbReference type="InterPro" id="IPR010227">
    <property type="entry name" value="NADH_Q_OxRdtase_chainM/4"/>
</dbReference>
<dbReference type="GO" id="GO:0015990">
    <property type="term" value="P:electron transport coupled proton transport"/>
    <property type="evidence" value="ECO:0007669"/>
    <property type="project" value="TreeGrafter"/>
</dbReference>
<reference evidence="12 13" key="1">
    <citation type="journal article" date="2018" name="Front. Microbiol.">
        <title>Hydrolytic Capabilities as a Key to Environmental Success: Chitinolytic and Cellulolytic Acidobacteria From Acidic Sub-arctic Soils and Boreal Peatlands.</title>
        <authorList>
            <person name="Belova S.E."/>
            <person name="Ravin N.V."/>
            <person name="Pankratov T.A."/>
            <person name="Rakitin A.L."/>
            <person name="Ivanova A.A."/>
            <person name="Beletsky A.V."/>
            <person name="Mardanov A.V."/>
            <person name="Sinninghe Damste J.S."/>
            <person name="Dedysh S.N."/>
        </authorList>
    </citation>
    <scope>NUCLEOTIDE SEQUENCE [LARGE SCALE GENOMIC DNA]</scope>
    <source>
        <strain evidence="12 13">SBC82</strain>
    </source>
</reference>
<dbReference type="InterPro" id="IPR000260">
    <property type="entry name" value="NADH4_N"/>
</dbReference>
<comment type="subcellular location">
    <subcellularLocation>
        <location evidence="1">Endomembrane system</location>
        <topology evidence="1">Multi-pass membrane protein</topology>
    </subcellularLocation>
    <subcellularLocation>
        <location evidence="8">Membrane</location>
        <topology evidence="8">Multi-pass membrane protein</topology>
    </subcellularLocation>
</comment>
<dbReference type="OrthoDB" id="9811718at2"/>
<feature type="transmembrane region" description="Helical" evidence="9">
    <location>
        <begin position="374"/>
        <end position="391"/>
    </location>
</feature>
<feature type="domain" description="NADH:quinone oxidoreductase/Mrp antiporter transmembrane" evidence="10">
    <location>
        <begin position="131"/>
        <end position="421"/>
    </location>
</feature>
<evidence type="ECO:0000256" key="6">
    <source>
        <dbReference type="ARBA" id="ARBA00023027"/>
    </source>
</evidence>
<dbReference type="GO" id="GO:0048039">
    <property type="term" value="F:ubiquinone binding"/>
    <property type="evidence" value="ECO:0007669"/>
    <property type="project" value="TreeGrafter"/>
</dbReference>
<evidence type="ECO:0000256" key="4">
    <source>
        <dbReference type="ARBA" id="ARBA00022967"/>
    </source>
</evidence>
<feature type="transmembrane region" description="Helical" evidence="9">
    <location>
        <begin position="84"/>
        <end position="102"/>
    </location>
</feature>
<proteinExistence type="inferred from homology"/>
<sequence length="514" mass="55444">MNLNDSILTWITLLPAAGAVVVALLPRRGQVIQWFTLLVMLATLGLALHLPAHFVPGQGGFQFEVNRAWIASPNIHYHLGVDGISVWLVVLTAFLGPLAVFASWKAIATRTKEFYFLLLLQWTAMIGVFVSLDLFLYYGFWELSLVPMAIAIAMFGRDRGPQAALKFFVYTFLPSALFLVAILWLYAKTGSFDFVVLQQALASGNLGATPQALTWVALAFLVAFAVKVPVFPLHGWLGDVISEAPTGMAMVVAGKLGLYSILRFNLGLFPAQAKQFAPWMIALAVIGLLYGALVALVQKDLKRLAAYSTMSGLSFCTLGIFSFAIAGIDGSIYQILSHEISGSALLVLLGILYERFGTYDIASYGGLAAKMPRYATLFVVTSLSLIGWPILNGFVGEFLVLSSSYGVHAGWGAAATIGVILSAAYMLWMVQRVFYGPTSSLVAGKGSPDLLFREAIALWPVAVLMFIMGVASPAWIRLIDPTVTALVGTIERAPSPSSFPRTVAAQTIPGGEKR</sequence>
<dbReference type="Proteomes" id="UP000253606">
    <property type="component" value="Chromosome"/>
</dbReference>
<feature type="transmembrane region" description="Helical" evidence="9">
    <location>
        <begin position="114"/>
        <end position="132"/>
    </location>
</feature>
<dbReference type="GO" id="GO:0003954">
    <property type="term" value="F:NADH dehydrogenase activity"/>
    <property type="evidence" value="ECO:0007669"/>
    <property type="project" value="TreeGrafter"/>
</dbReference>
<keyword evidence="3 8" id="KW-0812">Transmembrane</keyword>
<dbReference type="NCBIfam" id="TIGR01972">
    <property type="entry name" value="NDH_I_M"/>
    <property type="match status" value="1"/>
</dbReference>
<feature type="transmembrane region" description="Helical" evidence="9">
    <location>
        <begin position="6"/>
        <end position="25"/>
    </location>
</feature>
<feature type="transmembrane region" description="Helical" evidence="9">
    <location>
        <begin position="304"/>
        <end position="326"/>
    </location>
</feature>
<dbReference type="Pfam" id="PF01059">
    <property type="entry name" value="Oxidored_q5_N"/>
    <property type="match status" value="1"/>
</dbReference>
<keyword evidence="5 9" id="KW-1133">Transmembrane helix</keyword>
<organism evidence="12 13">
    <name type="scientific">Acidisarcina polymorpha</name>
    <dbReference type="NCBI Taxonomy" id="2211140"/>
    <lineage>
        <taxon>Bacteria</taxon>
        <taxon>Pseudomonadati</taxon>
        <taxon>Acidobacteriota</taxon>
        <taxon>Terriglobia</taxon>
        <taxon>Terriglobales</taxon>
        <taxon>Acidobacteriaceae</taxon>
        <taxon>Acidisarcina</taxon>
    </lineage>
</organism>
<keyword evidence="13" id="KW-1185">Reference proteome</keyword>
<evidence type="ECO:0000256" key="5">
    <source>
        <dbReference type="ARBA" id="ARBA00022989"/>
    </source>
</evidence>
<feature type="transmembrane region" description="Helical" evidence="9">
    <location>
        <begin position="456"/>
        <end position="476"/>
    </location>
</feature>
<keyword evidence="6" id="KW-0520">NAD</keyword>
<evidence type="ECO:0000256" key="3">
    <source>
        <dbReference type="ARBA" id="ARBA00022692"/>
    </source>
</evidence>
<name>A0A2Z5G762_9BACT</name>
<feature type="transmembrane region" description="Helical" evidence="9">
    <location>
        <begin position="167"/>
        <end position="187"/>
    </location>
</feature>
<evidence type="ECO:0000259" key="10">
    <source>
        <dbReference type="Pfam" id="PF00361"/>
    </source>
</evidence>
<dbReference type="GO" id="GO:0016020">
    <property type="term" value="C:membrane"/>
    <property type="evidence" value="ECO:0007669"/>
    <property type="project" value="UniProtKB-SubCell"/>
</dbReference>
<gene>
    <name evidence="12" type="ORF">ACPOL_5848</name>
</gene>